<keyword evidence="2" id="KW-1185">Reference proteome</keyword>
<dbReference type="NCBIfam" id="TIGR02444">
    <property type="entry name" value="TIGR02444 family protein"/>
    <property type="match status" value="1"/>
</dbReference>
<reference evidence="1" key="1">
    <citation type="submission" date="2022-01" db="EMBL/GenBank/DDBJ databases">
        <title>Whole genome-based taxonomy of the Shewanellaceae.</title>
        <authorList>
            <person name="Martin-Rodriguez A.J."/>
        </authorList>
    </citation>
    <scope>NUCLEOTIDE SEQUENCE</scope>
    <source>
        <strain evidence="1">KCTC 23973</strain>
    </source>
</reference>
<dbReference type="AlphaFoldDB" id="A0A9X1Z9X3"/>
<gene>
    <name evidence="1" type="ORF">L2740_03255</name>
</gene>
<comment type="caution">
    <text evidence="1">The sequence shown here is derived from an EMBL/GenBank/DDBJ whole genome shotgun (WGS) entry which is preliminary data.</text>
</comment>
<organism evidence="1 2">
    <name type="scientific">Shewanella pneumatophori</name>
    <dbReference type="NCBI Taxonomy" id="314092"/>
    <lineage>
        <taxon>Bacteria</taxon>
        <taxon>Pseudomonadati</taxon>
        <taxon>Pseudomonadota</taxon>
        <taxon>Gammaproteobacteria</taxon>
        <taxon>Alteromonadales</taxon>
        <taxon>Shewanellaceae</taxon>
        <taxon>Shewanella</taxon>
    </lineage>
</organism>
<dbReference type="Pfam" id="PF09523">
    <property type="entry name" value="DUF2390"/>
    <property type="match status" value="1"/>
</dbReference>
<protein>
    <submittedName>
        <fullName evidence="1">TIGR02444 family protein</fullName>
    </submittedName>
</protein>
<evidence type="ECO:0000313" key="1">
    <source>
        <dbReference type="EMBL" id="MCL1137561.1"/>
    </source>
</evidence>
<dbReference type="EMBL" id="JAKILB010000002">
    <property type="protein sequence ID" value="MCL1137561.1"/>
    <property type="molecule type" value="Genomic_DNA"/>
</dbReference>
<dbReference type="RefSeq" id="WP_248948653.1">
    <property type="nucleotide sequence ID" value="NZ_JAKILB010000002.1"/>
</dbReference>
<dbReference type="InterPro" id="IPR012659">
    <property type="entry name" value="CHP02444"/>
</dbReference>
<sequence>MTLPGRFNANFYHSLWQDCDAIYMQQQASLLALQDDHQLNINLLLLAIWLDSHHQLLASSDWQQLQQSLLDWEQKLLLPYRKLRRLSKAVLEQAEYQQMLDVELMLERKSQAKILAALRTMILDEVNPAKPDSNVSRYLALFNLNSQDYYELTSE</sequence>
<name>A0A9X1Z9X3_9GAMM</name>
<proteinExistence type="predicted"/>
<accession>A0A9X1Z9X3</accession>
<evidence type="ECO:0000313" key="2">
    <source>
        <dbReference type="Proteomes" id="UP001139293"/>
    </source>
</evidence>
<dbReference type="Proteomes" id="UP001139293">
    <property type="component" value="Unassembled WGS sequence"/>
</dbReference>